<sequence length="1092" mass="122071">MAGLLLGTVSGQDTLSLGHEDGKYTGSDMDYTYGDAKQKMQTYNDDIRILLRKFPSHAVSLVSDFLKSGRLPGQTQELMDIAGALPYNSPFRNKVQATTVSTLFNSLEHPPKSYLGEKHQYRTADGSNHNFMLPQFGKAGMPYAKTVRSAKKMHGVKPDPGVLFDLLQARDEFHPNEAGISSMFLYHATILIHDLFNTNRQNSDISDTSSYLDLAPLYGSSQAEQDLVRLGKDGLLKPDTFHEDRLLGQPPGVNVLLVMYSRFHNYVATMLKEINEDDRFTPRPNTSAEDTMQTPRVPEKVVDNDIFQTARLIVGGLYISISLGDYLRAIQGVHEKETTWTFDPRMYIDKTPQGEAVPRGMGNQVSAEFNLLYRFHPAISDNDAKWTERFMVEEARKRLGKSDDFKLEDLSPTELWTMLASFAKEKRDIEPCQRDLEGLKRGTDGKFSDEALAEVLKKSIDDPAGAFGARNVPRAMKIIEVAGIVQARKWEVASLNEFRTFFGLEPHATFKDVNADPEIQIALQNLYDSPDMIEMYPGIFIEGVAQGKGKKSKGVGFPGTAGRGVLSDAVTLVRSDRFYTTDYTTATLTNWGLCEAQSDYKTLGGSMFHRLLQRGLPDFFDFNSVYAMQPMYTSAANKEIFQRLKVDDQYSLDPPKAPTVKTVIETHGAVCNALSNPKYFASIWSASVGTLVSQKASDGFDTLTELDQLAESKQLFSKYLVDKAESTVKRSSFRLRKSSYQIDIIRDVAIPLNARFLAELFGLSVKTSTNTSAFHTSSELYKLLIEVRNWVDYPNADPAARWHRRRKAQESAKVLTESTKSSLSKIIAKPWALSSWFWGSSEVVESPTAKTIKDVGAIVAKSLHADGRNNEDAAQIAWMMAVEGAGSPVTAFAEVLDYFLSDVGNEHWPKIQKLARENSSKADDKIADYFMEAHRLSNERICKRSVKSGTDSVQIGDHKLKPKQEVLLRLSAANRDPTAFQAPNTFKLNRKASAYIHAAGNNLQNSILQVYCTALIKMAAQMDGLRKAPGQMGELKRVQLDEQGCKQTLGQAWGRHYMTADWAYMVQEPTTWKVHFDAFRGDELVQGEKRSA</sequence>
<dbReference type="GO" id="GO:0051213">
    <property type="term" value="F:dioxygenase activity"/>
    <property type="evidence" value="ECO:0007669"/>
    <property type="project" value="UniProtKB-KW"/>
</dbReference>
<evidence type="ECO:0000256" key="2">
    <source>
        <dbReference type="ARBA" id="ARBA00022964"/>
    </source>
</evidence>
<feature type="binding site" description="axial binding residue" evidence="5">
    <location>
        <position position="376"/>
    </location>
    <ligand>
        <name>heme b</name>
        <dbReference type="ChEBI" id="CHEBI:60344"/>
    </ligand>
    <ligandPart>
        <name>Fe</name>
        <dbReference type="ChEBI" id="CHEBI:18248"/>
    </ligandPart>
</feature>
<dbReference type="GO" id="GO:0004497">
    <property type="term" value="F:monooxygenase activity"/>
    <property type="evidence" value="ECO:0007669"/>
    <property type="project" value="InterPro"/>
</dbReference>
<evidence type="ECO:0000256" key="3">
    <source>
        <dbReference type="ARBA" id="ARBA00023002"/>
    </source>
</evidence>
<evidence type="ECO:0008006" key="8">
    <source>
        <dbReference type="Google" id="ProtNLM"/>
    </source>
</evidence>
<dbReference type="PANTHER" id="PTHR11903:SF13">
    <property type="entry name" value="LINOLEATE 10R-LIPOXYGENASE"/>
    <property type="match status" value="1"/>
</dbReference>
<dbReference type="OrthoDB" id="823504at2759"/>
<dbReference type="InterPro" id="IPR037120">
    <property type="entry name" value="Haem_peroxidase_sf_animal"/>
</dbReference>
<dbReference type="SUPFAM" id="SSF48264">
    <property type="entry name" value="Cytochrome P450"/>
    <property type="match status" value="1"/>
</dbReference>
<evidence type="ECO:0000256" key="1">
    <source>
        <dbReference type="ARBA" id="ARBA00022723"/>
    </source>
</evidence>
<dbReference type="PANTHER" id="PTHR11903">
    <property type="entry name" value="PROSTAGLANDIN G/H SYNTHASE"/>
    <property type="match status" value="1"/>
</dbReference>
<dbReference type="EMBL" id="CAJPDT010000004">
    <property type="protein sequence ID" value="CAF9908074.1"/>
    <property type="molecule type" value="Genomic_DNA"/>
</dbReference>
<dbReference type="GO" id="GO:0004601">
    <property type="term" value="F:peroxidase activity"/>
    <property type="evidence" value="ECO:0007669"/>
    <property type="project" value="InterPro"/>
</dbReference>
<keyword evidence="7" id="KW-1185">Reference proteome</keyword>
<dbReference type="PROSITE" id="PS50292">
    <property type="entry name" value="PEROXIDASE_3"/>
    <property type="match status" value="1"/>
</dbReference>
<dbReference type="AlphaFoldDB" id="A0A8H3EK82"/>
<dbReference type="InterPro" id="IPR034812">
    <property type="entry name" value="Ppo-like_N"/>
</dbReference>
<organism evidence="6 7">
    <name type="scientific">Imshaugia aleurites</name>
    <dbReference type="NCBI Taxonomy" id="172621"/>
    <lineage>
        <taxon>Eukaryota</taxon>
        <taxon>Fungi</taxon>
        <taxon>Dikarya</taxon>
        <taxon>Ascomycota</taxon>
        <taxon>Pezizomycotina</taxon>
        <taxon>Lecanoromycetes</taxon>
        <taxon>OSLEUM clade</taxon>
        <taxon>Lecanoromycetidae</taxon>
        <taxon>Lecanorales</taxon>
        <taxon>Lecanorineae</taxon>
        <taxon>Parmeliaceae</taxon>
        <taxon>Imshaugia</taxon>
    </lineage>
</organism>
<gene>
    <name evidence="6" type="ORF">IMSHALPRED_006573</name>
</gene>
<evidence type="ECO:0000256" key="5">
    <source>
        <dbReference type="PIRSR" id="PIRSR619791-2"/>
    </source>
</evidence>
<dbReference type="Proteomes" id="UP000664534">
    <property type="component" value="Unassembled WGS sequence"/>
</dbReference>
<dbReference type="InterPro" id="IPR050783">
    <property type="entry name" value="Oxylipin_biosynth_metab"/>
</dbReference>
<accession>A0A8H3EK82</accession>
<dbReference type="InterPro" id="IPR036396">
    <property type="entry name" value="Cyt_P450_sf"/>
</dbReference>
<dbReference type="Pfam" id="PF03098">
    <property type="entry name" value="An_peroxidase"/>
    <property type="match status" value="1"/>
</dbReference>
<proteinExistence type="predicted"/>
<dbReference type="GO" id="GO:0006979">
    <property type="term" value="P:response to oxidative stress"/>
    <property type="evidence" value="ECO:0007669"/>
    <property type="project" value="InterPro"/>
</dbReference>
<comment type="caution">
    <text evidence="6">The sequence shown here is derived from an EMBL/GenBank/DDBJ whole genome shotgun (WGS) entry which is preliminary data.</text>
</comment>
<evidence type="ECO:0000313" key="6">
    <source>
        <dbReference type="EMBL" id="CAF9908074.1"/>
    </source>
</evidence>
<evidence type="ECO:0000256" key="4">
    <source>
        <dbReference type="ARBA" id="ARBA00023004"/>
    </source>
</evidence>
<keyword evidence="4 5" id="KW-0408">Iron</keyword>
<reference evidence="6" key="1">
    <citation type="submission" date="2021-03" db="EMBL/GenBank/DDBJ databases">
        <authorList>
            <person name="Tagirdzhanova G."/>
        </authorList>
    </citation>
    <scope>NUCLEOTIDE SEQUENCE</scope>
</reference>
<dbReference type="InterPro" id="IPR010255">
    <property type="entry name" value="Haem_peroxidase_sf"/>
</dbReference>
<dbReference type="InterPro" id="IPR019791">
    <property type="entry name" value="Haem_peroxidase_animal"/>
</dbReference>
<dbReference type="SUPFAM" id="SSF48113">
    <property type="entry name" value="Heme-dependent peroxidases"/>
    <property type="match status" value="1"/>
</dbReference>
<keyword evidence="2" id="KW-0223">Dioxygenase</keyword>
<dbReference type="Gene3D" id="1.10.640.10">
    <property type="entry name" value="Haem peroxidase domain superfamily, animal type"/>
    <property type="match status" value="1"/>
</dbReference>
<keyword evidence="1 5" id="KW-0479">Metal-binding</keyword>
<name>A0A8H3EK82_9LECA</name>
<dbReference type="Gene3D" id="1.10.630.10">
    <property type="entry name" value="Cytochrome P450"/>
    <property type="match status" value="1"/>
</dbReference>
<dbReference type="GO" id="GO:0020037">
    <property type="term" value="F:heme binding"/>
    <property type="evidence" value="ECO:0007669"/>
    <property type="project" value="InterPro"/>
</dbReference>
<dbReference type="GO" id="GO:0006631">
    <property type="term" value="P:fatty acid metabolic process"/>
    <property type="evidence" value="ECO:0007669"/>
    <property type="project" value="UniProtKB-ARBA"/>
</dbReference>
<dbReference type="GO" id="GO:0016705">
    <property type="term" value="F:oxidoreductase activity, acting on paired donors, with incorporation or reduction of molecular oxygen"/>
    <property type="evidence" value="ECO:0007669"/>
    <property type="project" value="InterPro"/>
</dbReference>
<keyword evidence="5" id="KW-0349">Heme</keyword>
<keyword evidence="3" id="KW-0560">Oxidoreductase</keyword>
<dbReference type="PRINTS" id="PR00457">
    <property type="entry name" value="ANPEROXIDASE"/>
</dbReference>
<dbReference type="CDD" id="cd09817">
    <property type="entry name" value="linoleate_diol_synthase_like"/>
    <property type="match status" value="1"/>
</dbReference>
<protein>
    <recommendedName>
        <fullName evidence="8">Heme peroxidase</fullName>
    </recommendedName>
</protein>
<dbReference type="GO" id="GO:0005506">
    <property type="term" value="F:iron ion binding"/>
    <property type="evidence" value="ECO:0007669"/>
    <property type="project" value="InterPro"/>
</dbReference>
<evidence type="ECO:0000313" key="7">
    <source>
        <dbReference type="Proteomes" id="UP000664534"/>
    </source>
</evidence>